<dbReference type="InterPro" id="IPR013321">
    <property type="entry name" value="Arc_rbn_hlx_hlx"/>
</dbReference>
<dbReference type="RefSeq" id="WP_345405855.1">
    <property type="nucleotide sequence ID" value="NZ_BAABLA010000121.1"/>
</dbReference>
<evidence type="ECO:0000313" key="4">
    <source>
        <dbReference type="Proteomes" id="UP001596337"/>
    </source>
</evidence>
<dbReference type="Proteomes" id="UP001596337">
    <property type="component" value="Unassembled WGS sequence"/>
</dbReference>
<sequence length="83" mass="9207">MVNVQIRDVPEQVRDVLADVARSRGQSTQAYLRNLLEEEARRAGNTALLDDVRAVGGGYAAQPGETAREIEEIRGDRDRRNTA</sequence>
<accession>A0ABW2BW60</accession>
<feature type="compositionally biased region" description="Basic and acidic residues" evidence="1">
    <location>
        <begin position="66"/>
        <end position="83"/>
    </location>
</feature>
<dbReference type="Gene3D" id="1.10.1220.10">
    <property type="entry name" value="Met repressor-like"/>
    <property type="match status" value="1"/>
</dbReference>
<protein>
    <recommendedName>
        <fullName evidence="2">Antitoxin FitA-like ribbon-helix-helix domain-containing protein</fullName>
    </recommendedName>
</protein>
<name>A0ABW2BW60_9PSEU</name>
<dbReference type="SUPFAM" id="SSF47598">
    <property type="entry name" value="Ribbon-helix-helix"/>
    <property type="match status" value="1"/>
</dbReference>
<dbReference type="InterPro" id="IPR053853">
    <property type="entry name" value="FitA-like_RHH"/>
</dbReference>
<feature type="domain" description="Antitoxin FitA-like ribbon-helix-helix" evidence="2">
    <location>
        <begin position="3"/>
        <end position="39"/>
    </location>
</feature>
<feature type="region of interest" description="Disordered" evidence="1">
    <location>
        <begin position="63"/>
        <end position="83"/>
    </location>
</feature>
<dbReference type="Pfam" id="PF22513">
    <property type="entry name" value="FitA-like_RHH"/>
    <property type="match status" value="1"/>
</dbReference>
<proteinExistence type="predicted"/>
<gene>
    <name evidence="3" type="ORF">ACFQGD_06605</name>
</gene>
<dbReference type="InterPro" id="IPR010985">
    <property type="entry name" value="Ribbon_hlx_hlx"/>
</dbReference>
<dbReference type="EMBL" id="JBHSXX010000001">
    <property type="protein sequence ID" value="MFC6866814.1"/>
    <property type="molecule type" value="Genomic_DNA"/>
</dbReference>
<evidence type="ECO:0000313" key="3">
    <source>
        <dbReference type="EMBL" id="MFC6866814.1"/>
    </source>
</evidence>
<comment type="caution">
    <text evidence="3">The sequence shown here is derived from an EMBL/GenBank/DDBJ whole genome shotgun (WGS) entry which is preliminary data.</text>
</comment>
<keyword evidence="4" id="KW-1185">Reference proteome</keyword>
<organism evidence="3 4">
    <name type="scientific">Haloechinothrix salitolerans</name>
    <dbReference type="NCBI Taxonomy" id="926830"/>
    <lineage>
        <taxon>Bacteria</taxon>
        <taxon>Bacillati</taxon>
        <taxon>Actinomycetota</taxon>
        <taxon>Actinomycetes</taxon>
        <taxon>Pseudonocardiales</taxon>
        <taxon>Pseudonocardiaceae</taxon>
        <taxon>Haloechinothrix</taxon>
    </lineage>
</organism>
<evidence type="ECO:0000259" key="2">
    <source>
        <dbReference type="Pfam" id="PF22513"/>
    </source>
</evidence>
<reference evidence="4" key="1">
    <citation type="journal article" date="2019" name="Int. J. Syst. Evol. Microbiol.">
        <title>The Global Catalogue of Microorganisms (GCM) 10K type strain sequencing project: providing services to taxonomists for standard genome sequencing and annotation.</title>
        <authorList>
            <consortium name="The Broad Institute Genomics Platform"/>
            <consortium name="The Broad Institute Genome Sequencing Center for Infectious Disease"/>
            <person name="Wu L."/>
            <person name="Ma J."/>
        </authorList>
    </citation>
    <scope>NUCLEOTIDE SEQUENCE [LARGE SCALE GENOMIC DNA]</scope>
    <source>
        <strain evidence="4">KCTC 32255</strain>
    </source>
</reference>
<evidence type="ECO:0000256" key="1">
    <source>
        <dbReference type="SAM" id="MobiDB-lite"/>
    </source>
</evidence>